<protein>
    <recommendedName>
        <fullName evidence="4">XRE family transcriptional regulator</fullName>
    </recommendedName>
</protein>
<accession>A0ABQ3A873</accession>
<name>A0ABQ3A873_9ACTN</name>
<dbReference type="RefSeq" id="WP_190199959.1">
    <property type="nucleotide sequence ID" value="NZ_BMWE01000014.1"/>
</dbReference>
<evidence type="ECO:0000313" key="2">
    <source>
        <dbReference type="EMBL" id="GGY35255.1"/>
    </source>
</evidence>
<dbReference type="InterPro" id="IPR035992">
    <property type="entry name" value="Ricin_B-like_lectins"/>
</dbReference>
<proteinExistence type="predicted"/>
<dbReference type="SUPFAM" id="SSF50370">
    <property type="entry name" value="Ricin B-like lectins"/>
    <property type="match status" value="1"/>
</dbReference>
<organism evidence="2 3">
    <name type="scientific">Streptomyces djakartensis</name>
    <dbReference type="NCBI Taxonomy" id="68193"/>
    <lineage>
        <taxon>Bacteria</taxon>
        <taxon>Bacillati</taxon>
        <taxon>Actinomycetota</taxon>
        <taxon>Actinomycetes</taxon>
        <taxon>Kitasatosporales</taxon>
        <taxon>Streptomycetaceae</taxon>
        <taxon>Streptomyces</taxon>
    </lineage>
</organism>
<evidence type="ECO:0008006" key="4">
    <source>
        <dbReference type="Google" id="ProtNLM"/>
    </source>
</evidence>
<evidence type="ECO:0000256" key="1">
    <source>
        <dbReference type="SAM" id="MobiDB-lite"/>
    </source>
</evidence>
<dbReference type="Proteomes" id="UP000653308">
    <property type="component" value="Unassembled WGS sequence"/>
</dbReference>
<dbReference type="Pfam" id="PF13560">
    <property type="entry name" value="HTH_31"/>
    <property type="match status" value="1"/>
</dbReference>
<reference evidence="3" key="1">
    <citation type="journal article" date="2019" name="Int. J. Syst. Evol. Microbiol.">
        <title>The Global Catalogue of Microorganisms (GCM) 10K type strain sequencing project: providing services to taxonomists for standard genome sequencing and annotation.</title>
        <authorList>
            <consortium name="The Broad Institute Genomics Platform"/>
            <consortium name="The Broad Institute Genome Sequencing Center for Infectious Disease"/>
            <person name="Wu L."/>
            <person name="Ma J."/>
        </authorList>
    </citation>
    <scope>NUCLEOTIDE SEQUENCE [LARGE SCALE GENOMIC DNA]</scope>
    <source>
        <strain evidence="3">JCM 4957</strain>
    </source>
</reference>
<dbReference type="CDD" id="cd00161">
    <property type="entry name" value="beta-trefoil_Ricin-like"/>
    <property type="match status" value="1"/>
</dbReference>
<dbReference type="PROSITE" id="PS50231">
    <property type="entry name" value="RICIN_B_LECTIN"/>
    <property type="match status" value="1"/>
</dbReference>
<dbReference type="EMBL" id="BMWE01000014">
    <property type="protein sequence ID" value="GGY35255.1"/>
    <property type="molecule type" value="Genomic_DNA"/>
</dbReference>
<comment type="caution">
    <text evidence="2">The sequence shown here is derived from an EMBL/GenBank/DDBJ whole genome shotgun (WGS) entry which is preliminary data.</text>
</comment>
<sequence>MTKTDRALPEPPQPELTSTPAEFVAALRALRIWSGLTYRQLESKAASHADTLPASTVAATLGRATLPRERFVESFTRACGLGEEETQQWLQAHGRIAAGAPAPPTGDPGGGKGGARVGGESVPGHYARWWRRAVVLLGVAGVSAVGALGARGLVHDGSPSAGLPAVPVTGLRMLAVGSWARIHPARTPELCVTEGRDRTGRYETAVAAQRPCAQAVVPQVFLEPVAEDVVQIQWHHPKHGVGCLTVLRTGPGRNLLEPRDDCSDTDQAQQFRVEPFGPPSAGHFRLRPVGTDWCLSLRDQDTVSGAEVVQGRCSGAADQDFLIELTPPWAAPDPATRGRQRAGRRRPVREAAPSAGRRIGEVSGGPAPPVARHRPRRLNGGSWHCDLSQRRAQMRMAARWSAAW</sequence>
<keyword evidence="3" id="KW-1185">Reference proteome</keyword>
<evidence type="ECO:0000313" key="3">
    <source>
        <dbReference type="Proteomes" id="UP000653308"/>
    </source>
</evidence>
<gene>
    <name evidence="2" type="ORF">GCM10010384_47900</name>
</gene>
<feature type="region of interest" description="Disordered" evidence="1">
    <location>
        <begin position="327"/>
        <end position="383"/>
    </location>
</feature>
<dbReference type="Gene3D" id="2.80.10.50">
    <property type="match status" value="1"/>
</dbReference>
<feature type="compositionally biased region" description="Basic residues" evidence="1">
    <location>
        <begin position="338"/>
        <end position="347"/>
    </location>
</feature>